<proteinExistence type="predicted"/>
<feature type="region of interest" description="Disordered" evidence="1">
    <location>
        <begin position="1"/>
        <end position="26"/>
    </location>
</feature>
<name>A0A8J5GC99_ZINOF</name>
<keyword evidence="3" id="KW-1185">Reference proteome</keyword>
<evidence type="ECO:0000313" key="2">
    <source>
        <dbReference type="EMBL" id="KAG6505635.1"/>
    </source>
</evidence>
<organism evidence="2 3">
    <name type="scientific">Zingiber officinale</name>
    <name type="common">Ginger</name>
    <name type="synonym">Amomum zingiber</name>
    <dbReference type="NCBI Taxonomy" id="94328"/>
    <lineage>
        <taxon>Eukaryota</taxon>
        <taxon>Viridiplantae</taxon>
        <taxon>Streptophyta</taxon>
        <taxon>Embryophyta</taxon>
        <taxon>Tracheophyta</taxon>
        <taxon>Spermatophyta</taxon>
        <taxon>Magnoliopsida</taxon>
        <taxon>Liliopsida</taxon>
        <taxon>Zingiberales</taxon>
        <taxon>Zingiberaceae</taxon>
        <taxon>Zingiber</taxon>
    </lineage>
</organism>
<evidence type="ECO:0000313" key="3">
    <source>
        <dbReference type="Proteomes" id="UP000734854"/>
    </source>
</evidence>
<dbReference type="Proteomes" id="UP000734854">
    <property type="component" value="Unassembled WGS sequence"/>
</dbReference>
<accession>A0A8J5GC99</accession>
<sequence>MHVPQRGRPEEIRASDGQDEADEQRVDSEGTICGATFKVDVSNKVKAMPRVGSAANWASTWRPDGSYRVPTIRGKELDLHCLFVEVVIPWHPQVIAASTIQDLNLYHVGTADEEHLCAFLDQPRILEDTITNVANIDGKSG</sequence>
<evidence type="ECO:0000256" key="1">
    <source>
        <dbReference type="SAM" id="MobiDB-lite"/>
    </source>
</evidence>
<reference evidence="2 3" key="1">
    <citation type="submission" date="2020-08" db="EMBL/GenBank/DDBJ databases">
        <title>Plant Genome Project.</title>
        <authorList>
            <person name="Zhang R.-G."/>
        </authorList>
    </citation>
    <scope>NUCLEOTIDE SEQUENCE [LARGE SCALE GENOMIC DNA]</scope>
    <source>
        <tissue evidence="2">Rhizome</tissue>
    </source>
</reference>
<gene>
    <name evidence="2" type="ORF">ZIOFF_038000</name>
</gene>
<comment type="caution">
    <text evidence="2">The sequence shown here is derived from an EMBL/GenBank/DDBJ whole genome shotgun (WGS) entry which is preliminary data.</text>
</comment>
<feature type="compositionally biased region" description="Basic and acidic residues" evidence="1">
    <location>
        <begin position="7"/>
        <end position="16"/>
    </location>
</feature>
<dbReference type="EMBL" id="JACMSC010000010">
    <property type="protein sequence ID" value="KAG6505635.1"/>
    <property type="molecule type" value="Genomic_DNA"/>
</dbReference>
<dbReference type="AlphaFoldDB" id="A0A8J5GC99"/>
<protein>
    <submittedName>
        <fullName evidence="2">Uncharacterized protein</fullName>
    </submittedName>
</protein>